<comment type="similarity">
    <text evidence="6">Belongs to the snail C2H2-type zinc-finger protein family.</text>
</comment>
<dbReference type="SUPFAM" id="SSF57667">
    <property type="entry name" value="beta-beta-alpha zinc fingers"/>
    <property type="match status" value="1"/>
</dbReference>
<dbReference type="InterPro" id="IPR036236">
    <property type="entry name" value="Znf_C2H2_sf"/>
</dbReference>
<evidence type="ECO:0000256" key="4">
    <source>
        <dbReference type="ARBA" id="ARBA00022833"/>
    </source>
</evidence>
<evidence type="ECO:0000256" key="3">
    <source>
        <dbReference type="ARBA" id="ARBA00022771"/>
    </source>
</evidence>
<dbReference type="PANTHER" id="PTHR24388">
    <property type="entry name" value="ZINC FINGER PROTEIN"/>
    <property type="match status" value="1"/>
</dbReference>
<evidence type="ECO:0000256" key="1">
    <source>
        <dbReference type="ARBA" id="ARBA00022723"/>
    </source>
</evidence>
<dbReference type="GO" id="GO:0008270">
    <property type="term" value="F:zinc ion binding"/>
    <property type="evidence" value="ECO:0007669"/>
    <property type="project" value="UniProtKB-KW"/>
</dbReference>
<dbReference type="GO" id="GO:0000978">
    <property type="term" value="F:RNA polymerase II cis-regulatory region sequence-specific DNA binding"/>
    <property type="evidence" value="ECO:0007669"/>
    <property type="project" value="TreeGrafter"/>
</dbReference>
<dbReference type="PROSITE" id="PS50157">
    <property type="entry name" value="ZINC_FINGER_C2H2_2"/>
    <property type="match status" value="3"/>
</dbReference>
<keyword evidence="5" id="KW-0539">Nucleus</keyword>
<gene>
    <name evidence="10" type="ORF">MEUPH1_LOCUS18327</name>
</gene>
<dbReference type="PROSITE" id="PS00028">
    <property type="entry name" value="ZINC_FINGER_C2H2_1"/>
    <property type="match status" value="2"/>
</dbReference>
<evidence type="ECO:0000259" key="9">
    <source>
        <dbReference type="PROSITE" id="PS50157"/>
    </source>
</evidence>
<dbReference type="Proteomes" id="UP001160148">
    <property type="component" value="Unassembled WGS sequence"/>
</dbReference>
<comment type="caution">
    <text evidence="10">The sequence shown here is derived from an EMBL/GenBank/DDBJ whole genome shotgun (WGS) entry which is preliminary data.</text>
</comment>
<dbReference type="SMART" id="SM00355">
    <property type="entry name" value="ZnF_C2H2"/>
    <property type="match status" value="3"/>
</dbReference>
<feature type="domain" description="C2H2-type" evidence="9">
    <location>
        <begin position="268"/>
        <end position="288"/>
    </location>
</feature>
<evidence type="ECO:0000256" key="2">
    <source>
        <dbReference type="ARBA" id="ARBA00022737"/>
    </source>
</evidence>
<dbReference type="InterPro" id="IPR050527">
    <property type="entry name" value="Snail/Krueppel_Znf"/>
</dbReference>
<keyword evidence="1" id="KW-0479">Metal-binding</keyword>
<dbReference type="GO" id="GO:0000981">
    <property type="term" value="F:DNA-binding transcription factor activity, RNA polymerase II-specific"/>
    <property type="evidence" value="ECO:0007669"/>
    <property type="project" value="TreeGrafter"/>
</dbReference>
<feature type="region of interest" description="Disordered" evidence="8">
    <location>
        <begin position="164"/>
        <end position="194"/>
    </location>
</feature>
<evidence type="ECO:0000313" key="11">
    <source>
        <dbReference type="Proteomes" id="UP001160148"/>
    </source>
</evidence>
<sequence>MYQGQQNNQEPFDPTDLFEFSDEEFRQMINLQDSFDVQEEVDIKECQKQDNIFIPSLDMNYSTVFDIILKTEAEYMSSTSIVDIPIPEGEGASYSINPYELSRFNQNSHVINHMLTNHTEHPFCDVLCSNRYHRKSDLTKHMKIHKGPNNVSNSSQFTVPIHSRSITNGKGSENKGDKYQAPNTKKGNGHGKSRNKRKDLLIALKFYSKPHTCNPCGLSFTYKNVLLKHFYRCHNHDGVNIVSTQKSNSESYELTILANSKFNKVSFYFCDSCKEAYNRFDDFKHHQR</sequence>
<evidence type="ECO:0000256" key="6">
    <source>
        <dbReference type="ARBA" id="ARBA00037948"/>
    </source>
</evidence>
<proteinExistence type="inferred from homology"/>
<keyword evidence="4" id="KW-0862">Zinc</keyword>
<feature type="domain" description="C2H2-type" evidence="9">
    <location>
        <begin position="122"/>
        <end position="150"/>
    </location>
</feature>
<evidence type="ECO:0000256" key="5">
    <source>
        <dbReference type="ARBA" id="ARBA00023242"/>
    </source>
</evidence>
<keyword evidence="2" id="KW-0677">Repeat</keyword>
<dbReference type="InterPro" id="IPR013087">
    <property type="entry name" value="Znf_C2H2_type"/>
</dbReference>
<keyword evidence="11" id="KW-1185">Reference proteome</keyword>
<accession>A0AAV0X6F4</accession>
<dbReference type="PANTHER" id="PTHR24388:SF53">
    <property type="entry name" value="CHORION TRANSCRIPTION FACTOR CF2-RELATED"/>
    <property type="match status" value="1"/>
</dbReference>
<name>A0AAV0X6F4_9HEMI</name>
<feature type="domain" description="C2H2-type" evidence="9">
    <location>
        <begin position="211"/>
        <end position="241"/>
    </location>
</feature>
<keyword evidence="3 7" id="KW-0863">Zinc-finger</keyword>
<dbReference type="EMBL" id="CARXXK010000003">
    <property type="protein sequence ID" value="CAI6363369.1"/>
    <property type="molecule type" value="Genomic_DNA"/>
</dbReference>
<organism evidence="10 11">
    <name type="scientific">Macrosiphum euphorbiae</name>
    <name type="common">potato aphid</name>
    <dbReference type="NCBI Taxonomy" id="13131"/>
    <lineage>
        <taxon>Eukaryota</taxon>
        <taxon>Metazoa</taxon>
        <taxon>Ecdysozoa</taxon>
        <taxon>Arthropoda</taxon>
        <taxon>Hexapoda</taxon>
        <taxon>Insecta</taxon>
        <taxon>Pterygota</taxon>
        <taxon>Neoptera</taxon>
        <taxon>Paraneoptera</taxon>
        <taxon>Hemiptera</taxon>
        <taxon>Sternorrhyncha</taxon>
        <taxon>Aphidomorpha</taxon>
        <taxon>Aphidoidea</taxon>
        <taxon>Aphididae</taxon>
        <taxon>Macrosiphini</taxon>
        <taxon>Macrosiphum</taxon>
    </lineage>
</organism>
<protein>
    <recommendedName>
        <fullName evidence="9">C2H2-type domain-containing protein</fullName>
    </recommendedName>
</protein>
<evidence type="ECO:0000256" key="7">
    <source>
        <dbReference type="PROSITE-ProRule" id="PRU00042"/>
    </source>
</evidence>
<dbReference type="Gene3D" id="3.30.160.60">
    <property type="entry name" value="Classic Zinc Finger"/>
    <property type="match status" value="1"/>
</dbReference>
<dbReference type="AlphaFoldDB" id="A0AAV0X6F4"/>
<evidence type="ECO:0000256" key="8">
    <source>
        <dbReference type="SAM" id="MobiDB-lite"/>
    </source>
</evidence>
<evidence type="ECO:0000313" key="10">
    <source>
        <dbReference type="EMBL" id="CAI6363369.1"/>
    </source>
</evidence>
<reference evidence="10 11" key="1">
    <citation type="submission" date="2023-01" db="EMBL/GenBank/DDBJ databases">
        <authorList>
            <person name="Whitehead M."/>
        </authorList>
    </citation>
    <scope>NUCLEOTIDE SEQUENCE [LARGE SCALE GENOMIC DNA]</scope>
</reference>